<evidence type="ECO:0000313" key="3">
    <source>
        <dbReference type="Proteomes" id="UP001362999"/>
    </source>
</evidence>
<proteinExistence type="predicted"/>
<dbReference type="Proteomes" id="UP001362999">
    <property type="component" value="Unassembled WGS sequence"/>
</dbReference>
<sequence>MRAHVKLSPYPTPTSAILHAVPAVYAVPASRQSRPSALSDDPFPLCSRSPSRRPHQSDVGRKRARLLVAGSGPCSSPEVVDVDAHSPQVIDVDSRDGYYIPSYKEVHKAVLLHSRKRVKKTHLRTALGLEDIEFNRQYARIIFINSYVECKAAGKNPYQLGTLFWPTFIVAIRLEFPHIYQGPNLLARVRETIHHIRGNCFPDVKLNMRL</sequence>
<name>A0AAW0C2T6_9AGAR</name>
<organism evidence="2 3">
    <name type="scientific">Favolaschia claudopus</name>
    <dbReference type="NCBI Taxonomy" id="2862362"/>
    <lineage>
        <taxon>Eukaryota</taxon>
        <taxon>Fungi</taxon>
        <taxon>Dikarya</taxon>
        <taxon>Basidiomycota</taxon>
        <taxon>Agaricomycotina</taxon>
        <taxon>Agaricomycetes</taxon>
        <taxon>Agaricomycetidae</taxon>
        <taxon>Agaricales</taxon>
        <taxon>Marasmiineae</taxon>
        <taxon>Mycenaceae</taxon>
        <taxon>Favolaschia</taxon>
    </lineage>
</organism>
<feature type="region of interest" description="Disordered" evidence="1">
    <location>
        <begin position="33"/>
        <end position="61"/>
    </location>
</feature>
<dbReference type="AlphaFoldDB" id="A0AAW0C2T6"/>
<evidence type="ECO:0000313" key="2">
    <source>
        <dbReference type="EMBL" id="KAK7032938.1"/>
    </source>
</evidence>
<comment type="caution">
    <text evidence="2">The sequence shown here is derived from an EMBL/GenBank/DDBJ whole genome shotgun (WGS) entry which is preliminary data.</text>
</comment>
<reference evidence="2 3" key="1">
    <citation type="journal article" date="2024" name="J Genomics">
        <title>Draft genome sequencing and assembly of Favolaschia claudopus CIRM-BRFM 2984 isolated from oak limbs.</title>
        <authorList>
            <person name="Navarro D."/>
            <person name="Drula E."/>
            <person name="Chaduli D."/>
            <person name="Cazenave R."/>
            <person name="Ahrendt S."/>
            <person name="Wang J."/>
            <person name="Lipzen A."/>
            <person name="Daum C."/>
            <person name="Barry K."/>
            <person name="Grigoriev I.V."/>
            <person name="Favel A."/>
            <person name="Rosso M.N."/>
            <person name="Martin F."/>
        </authorList>
    </citation>
    <scope>NUCLEOTIDE SEQUENCE [LARGE SCALE GENOMIC DNA]</scope>
    <source>
        <strain evidence="2 3">CIRM-BRFM 2984</strain>
    </source>
</reference>
<keyword evidence="3" id="KW-1185">Reference proteome</keyword>
<accession>A0AAW0C2T6</accession>
<dbReference type="EMBL" id="JAWWNJ010000023">
    <property type="protein sequence ID" value="KAK7032938.1"/>
    <property type="molecule type" value="Genomic_DNA"/>
</dbReference>
<evidence type="ECO:0000256" key="1">
    <source>
        <dbReference type="SAM" id="MobiDB-lite"/>
    </source>
</evidence>
<protein>
    <submittedName>
        <fullName evidence="2">Uncharacterized protein</fullName>
    </submittedName>
</protein>
<gene>
    <name evidence="2" type="ORF">R3P38DRAFT_2773434</name>
</gene>